<reference evidence="1 2" key="1">
    <citation type="submission" date="2024-02" db="EMBL/GenBank/DDBJ databases">
        <title>Deinococcus caeni NBRC 101312.</title>
        <authorList>
            <person name="Ichikawa N."/>
            <person name="Katano-Makiyama Y."/>
            <person name="Hidaka K."/>
        </authorList>
    </citation>
    <scope>NUCLEOTIDE SEQUENCE [LARGE SCALE GENOMIC DNA]</scope>
    <source>
        <strain evidence="1 2">NBRC 101312</strain>
    </source>
</reference>
<protein>
    <submittedName>
        <fullName evidence="1">Uncharacterized protein</fullName>
    </submittedName>
</protein>
<evidence type="ECO:0000313" key="1">
    <source>
        <dbReference type="EMBL" id="GAA5439230.1"/>
    </source>
</evidence>
<sequence length="62" mass="6581">MKSGRGSRREAVRPYFAGVIIEGVPGGGTMEEATRLVSERLVRHVLANPVVPPPVPAEEAAD</sequence>
<comment type="caution">
    <text evidence="1">The sequence shown here is derived from an EMBL/GenBank/DDBJ whole genome shotgun (WGS) entry which is preliminary data.</text>
</comment>
<accession>A0ABP9UBV9</accession>
<dbReference type="EMBL" id="BAABQU010000007">
    <property type="protein sequence ID" value="GAA5439230.1"/>
    <property type="molecule type" value="Genomic_DNA"/>
</dbReference>
<dbReference type="RefSeq" id="WP_221588432.1">
    <property type="nucleotide sequence ID" value="NZ_BAABQU010000007.1"/>
</dbReference>
<organism evidence="1 2">
    <name type="scientific">Deinococcus caeni</name>
    <dbReference type="NCBI Taxonomy" id="569127"/>
    <lineage>
        <taxon>Bacteria</taxon>
        <taxon>Thermotogati</taxon>
        <taxon>Deinococcota</taxon>
        <taxon>Deinococci</taxon>
        <taxon>Deinococcales</taxon>
        <taxon>Deinococcaceae</taxon>
        <taxon>Deinococcus</taxon>
    </lineage>
</organism>
<gene>
    <name evidence="1" type="ORF">Dcae01_00729</name>
</gene>
<evidence type="ECO:0000313" key="2">
    <source>
        <dbReference type="Proteomes" id="UP001423409"/>
    </source>
</evidence>
<proteinExistence type="predicted"/>
<keyword evidence="2" id="KW-1185">Reference proteome</keyword>
<name>A0ABP9UBV9_9DEIO</name>
<dbReference type="Proteomes" id="UP001423409">
    <property type="component" value="Unassembled WGS sequence"/>
</dbReference>